<evidence type="ECO:0000256" key="3">
    <source>
        <dbReference type="ARBA" id="ARBA00023163"/>
    </source>
</evidence>
<dbReference type="GO" id="GO:0003677">
    <property type="term" value="F:DNA binding"/>
    <property type="evidence" value="ECO:0007669"/>
    <property type="project" value="UniProtKB-KW"/>
</dbReference>
<feature type="domain" description="HTH crp-type" evidence="4">
    <location>
        <begin position="155"/>
        <end position="221"/>
    </location>
</feature>
<keyword evidence="1" id="KW-0805">Transcription regulation</keyword>
<dbReference type="Proteomes" id="UP000317550">
    <property type="component" value="Chromosome"/>
</dbReference>
<dbReference type="OrthoDB" id="272447at2"/>
<dbReference type="SUPFAM" id="SSF51206">
    <property type="entry name" value="cAMP-binding domain-like"/>
    <property type="match status" value="1"/>
</dbReference>
<name>A0A516SIF6_9NEIS</name>
<keyword evidence="3" id="KW-0804">Transcription</keyword>
<dbReference type="InterPro" id="IPR018490">
    <property type="entry name" value="cNMP-bd_dom_sf"/>
</dbReference>
<dbReference type="RefSeq" id="WP_144279322.1">
    <property type="nucleotide sequence ID" value="NZ_CP041730.1"/>
</dbReference>
<dbReference type="InterPro" id="IPR036390">
    <property type="entry name" value="WH_DNA-bd_sf"/>
</dbReference>
<dbReference type="GO" id="GO:0006355">
    <property type="term" value="P:regulation of DNA-templated transcription"/>
    <property type="evidence" value="ECO:0007669"/>
    <property type="project" value="InterPro"/>
</dbReference>
<gene>
    <name evidence="5" type="ORF">FNU76_17170</name>
</gene>
<keyword evidence="6" id="KW-1185">Reference proteome</keyword>
<dbReference type="InterPro" id="IPR014710">
    <property type="entry name" value="RmlC-like_jellyroll"/>
</dbReference>
<reference evidence="6" key="1">
    <citation type="submission" date="2019-07" db="EMBL/GenBank/DDBJ databases">
        <title>Chitinimonas sp. nov., isolated from Ny-Alesund, arctica soil.</title>
        <authorList>
            <person name="Xu Q."/>
            <person name="Peng F."/>
        </authorList>
    </citation>
    <scope>NUCLEOTIDE SEQUENCE [LARGE SCALE GENOMIC DNA]</scope>
    <source>
        <strain evidence="6">R3-44</strain>
    </source>
</reference>
<evidence type="ECO:0000259" key="4">
    <source>
        <dbReference type="Pfam" id="PF13545"/>
    </source>
</evidence>
<evidence type="ECO:0000313" key="5">
    <source>
        <dbReference type="EMBL" id="QDQ27935.1"/>
    </source>
</evidence>
<evidence type="ECO:0000313" key="6">
    <source>
        <dbReference type="Proteomes" id="UP000317550"/>
    </source>
</evidence>
<evidence type="ECO:0000256" key="1">
    <source>
        <dbReference type="ARBA" id="ARBA00023015"/>
    </source>
</evidence>
<dbReference type="SUPFAM" id="SSF46785">
    <property type="entry name" value="Winged helix' DNA-binding domain"/>
    <property type="match status" value="1"/>
</dbReference>
<dbReference type="KEGG" id="cari:FNU76_17170"/>
<evidence type="ECO:0000256" key="2">
    <source>
        <dbReference type="ARBA" id="ARBA00023125"/>
    </source>
</evidence>
<protein>
    <submittedName>
        <fullName evidence="5">Crp/Fnr family transcriptional regulator</fullName>
    </submittedName>
</protein>
<keyword evidence="2" id="KW-0238">DNA-binding</keyword>
<dbReference type="InterPro" id="IPR012318">
    <property type="entry name" value="HTH_CRP"/>
</dbReference>
<dbReference type="AlphaFoldDB" id="A0A516SIF6"/>
<accession>A0A516SIF6</accession>
<dbReference type="Pfam" id="PF13545">
    <property type="entry name" value="HTH_Crp_2"/>
    <property type="match status" value="1"/>
</dbReference>
<sequence>MQSNIERNQPSPAGNRLLIALPIKDREHCLAACVPVELRFADILAEPGERIRYAYFPTGSFISLLATVDSRANLEVGLIGNEGMLGISLLLGVEIEPLHAMVQGEGIALRMDTASFHRELKRSPALHGALKRYLYVVMGQLAQTAACTRFHLVEARLARWLLMTQDRAHSNEFHVTQAFLAYMLGVRRVGVTNAATALQNHQLISYRRGNITILDRGGLEAAACACYQADRAAYESVME</sequence>
<dbReference type="EMBL" id="CP041730">
    <property type="protein sequence ID" value="QDQ27935.1"/>
    <property type="molecule type" value="Genomic_DNA"/>
</dbReference>
<proteinExistence type="predicted"/>
<organism evidence="5 6">
    <name type="scientific">Chitinimonas arctica</name>
    <dbReference type="NCBI Taxonomy" id="2594795"/>
    <lineage>
        <taxon>Bacteria</taxon>
        <taxon>Pseudomonadati</taxon>
        <taxon>Pseudomonadota</taxon>
        <taxon>Betaproteobacteria</taxon>
        <taxon>Neisseriales</taxon>
        <taxon>Chitinibacteraceae</taxon>
        <taxon>Chitinimonas</taxon>
    </lineage>
</organism>
<dbReference type="Gene3D" id="2.60.120.10">
    <property type="entry name" value="Jelly Rolls"/>
    <property type="match status" value="1"/>
</dbReference>